<dbReference type="AlphaFoldDB" id="Q58HB6"/>
<dbReference type="EMBL" id="AY951940">
    <property type="protein sequence ID" value="AAX54872.1"/>
    <property type="molecule type" value="mRNA"/>
</dbReference>
<dbReference type="HOGENOM" id="CLU_998373_0_0_1"/>
<protein>
    <submittedName>
        <fullName evidence="3">Putative 30 kDa secreted protein</fullName>
    </submittedName>
</protein>
<accession>Q58HB6</accession>
<organism evidence="3">
    <name type="scientific">Aedes aegypti</name>
    <name type="common">Yellowfever mosquito</name>
    <name type="synonym">Culex aegypti</name>
    <dbReference type="NCBI Taxonomy" id="7159"/>
    <lineage>
        <taxon>Eukaryota</taxon>
        <taxon>Metazoa</taxon>
        <taxon>Ecdysozoa</taxon>
        <taxon>Arthropoda</taxon>
        <taxon>Hexapoda</taxon>
        <taxon>Insecta</taxon>
        <taxon>Pterygota</taxon>
        <taxon>Neoptera</taxon>
        <taxon>Endopterygota</taxon>
        <taxon>Diptera</taxon>
        <taxon>Nematocera</taxon>
        <taxon>Culicoidea</taxon>
        <taxon>Culicidae</taxon>
        <taxon>Culicinae</taxon>
        <taxon>Aedini</taxon>
        <taxon>Aedes</taxon>
        <taxon>Stegomyia</taxon>
    </lineage>
</organism>
<feature type="chain" id="PRO_5004252213" evidence="2">
    <location>
        <begin position="21"/>
        <end position="285"/>
    </location>
</feature>
<reference evidence="3" key="1">
    <citation type="submission" date="2005-03" db="EMBL/GenBank/DDBJ databases">
        <title>Complementing the sialome of the adult female Aedes aegypti mosquito.</title>
        <authorList>
            <person name="Chandra P.K."/>
            <person name="Wikel S.K."/>
        </authorList>
    </citation>
    <scope>NUCLEOTIDE SEQUENCE</scope>
    <source>
        <tissue evidence="3">Salivary glands</tissue>
    </source>
</reference>
<keyword evidence="1" id="KW-0175">Coiled coil</keyword>
<evidence type="ECO:0000313" key="3">
    <source>
        <dbReference type="EMBL" id="AAX54872.1"/>
    </source>
</evidence>
<name>Q58HB6_AEDAE</name>
<evidence type="ECO:0000256" key="2">
    <source>
        <dbReference type="SAM" id="SignalP"/>
    </source>
</evidence>
<gene>
    <name evidence="3" type="primary">SG30sp</name>
</gene>
<dbReference type="VEuPathDB" id="VectorBase:AAEL007776"/>
<feature type="coiled-coil region" evidence="1">
    <location>
        <begin position="38"/>
        <end position="72"/>
    </location>
</feature>
<feature type="signal peptide" evidence="2">
    <location>
        <begin position="1"/>
        <end position="20"/>
    </location>
</feature>
<sequence>MGKYCVLTLIVIISATTTLALDWYALTQANYAAIQNGLSQLNDAASQMNQSITEQQNRVQSAMDELDDYVRQSIYGLLYQYQSLNVNLTTIQNLIQVVYKVGGYKWYVSMLADDYKKTVTNNVMIPAQSTVQNILSAMTNFYANQWQSCSQQYAPQLVQPQLSVGRLKLCITAAIPYFKALADTTLSLFSYGKTGLTTLLGFLDQCSPSSSSCVQKFLNDAPNLMNNLVMSITNLQSLPNMFMQPGSARPVKECTDLIMADIQQNLYKVSSNQDDPNCLRWNYPW</sequence>
<evidence type="ECO:0000256" key="1">
    <source>
        <dbReference type="SAM" id="Coils"/>
    </source>
</evidence>
<keyword evidence="2" id="KW-0732">Signal</keyword>
<proteinExistence type="evidence at transcript level"/>